<feature type="domain" description="UCH catalytic" evidence="9">
    <location>
        <begin position="2"/>
        <end position="200"/>
    </location>
</feature>
<comment type="catalytic activity">
    <reaction evidence="1 8">
        <text>Thiol-dependent hydrolysis of ester, thioester, amide, peptide and isopeptide bonds formed by the C-terminal Gly of ubiquitin (a 76-residue protein attached to proteins as an intracellular targeting signal).</text>
        <dbReference type="EC" id="3.4.19.12"/>
    </reaction>
</comment>
<keyword evidence="6 8" id="KW-0788">Thiol protease</keyword>
<comment type="caution">
    <text evidence="7">Lacks conserved residue(s) required for the propagation of feature annotation.</text>
</comment>
<keyword evidence="5 8" id="KW-0378">Hydrolase</keyword>
<dbReference type="PANTHER" id="PTHR10589">
    <property type="entry name" value="UBIQUITIN CARBOXYL-TERMINAL HYDROLASE"/>
    <property type="match status" value="1"/>
</dbReference>
<dbReference type="Proteomes" id="UP001162131">
    <property type="component" value="Unassembled WGS sequence"/>
</dbReference>
<proteinExistence type="inferred from homology"/>
<keyword evidence="11" id="KW-1185">Reference proteome</keyword>
<gene>
    <name evidence="10" type="ORF">BSTOLATCC_MIC24324</name>
</gene>
<dbReference type="EMBL" id="CAJZBQ010000023">
    <property type="protein sequence ID" value="CAG9319776.1"/>
    <property type="molecule type" value="Genomic_DNA"/>
</dbReference>
<protein>
    <recommendedName>
        <fullName evidence="8">Ubiquitin carboxyl-terminal hydrolase</fullName>
        <ecNumber evidence="8">3.4.19.12</ecNumber>
    </recommendedName>
</protein>
<sequence>MNWPALESDPEIFTQYFRTIGLSSQWEFSEIFSFDEEVEGSAILLAYKFYEQSSVFEGEPIQLENFIKQTPVLDNACGLIAALHGIFAANADLQEGSILFEIKSQIANKSPLEAAEVIINNQALHDIHLQFAAEGQSEITDCPNYHFVVLLPGFILYDGIKNNPIRLPCEGSLSMGFFNLVKQLIETERIAEDMNMMVLI</sequence>
<dbReference type="PRINTS" id="PR00707">
    <property type="entry name" value="UBCTHYDRLASE"/>
</dbReference>
<dbReference type="InterPro" id="IPR036959">
    <property type="entry name" value="Peptidase_C12_UCH_sf"/>
</dbReference>
<evidence type="ECO:0000256" key="3">
    <source>
        <dbReference type="ARBA" id="ARBA00022670"/>
    </source>
</evidence>
<keyword evidence="4 8" id="KW-0833">Ubl conjugation pathway</keyword>
<evidence type="ECO:0000256" key="2">
    <source>
        <dbReference type="ARBA" id="ARBA00009326"/>
    </source>
</evidence>
<dbReference type="GO" id="GO:0004843">
    <property type="term" value="F:cysteine-type deubiquitinase activity"/>
    <property type="evidence" value="ECO:0007669"/>
    <property type="project" value="UniProtKB-EC"/>
</dbReference>
<dbReference type="SUPFAM" id="SSF54001">
    <property type="entry name" value="Cysteine proteinases"/>
    <property type="match status" value="1"/>
</dbReference>
<dbReference type="Gene3D" id="3.40.532.10">
    <property type="entry name" value="Peptidase C12, ubiquitin carboxyl-terminal hydrolase"/>
    <property type="match status" value="1"/>
</dbReference>
<dbReference type="GO" id="GO:0006511">
    <property type="term" value="P:ubiquitin-dependent protein catabolic process"/>
    <property type="evidence" value="ECO:0007669"/>
    <property type="project" value="UniProtKB-UniRule"/>
</dbReference>
<evidence type="ECO:0000256" key="6">
    <source>
        <dbReference type="ARBA" id="ARBA00022807"/>
    </source>
</evidence>
<evidence type="ECO:0000259" key="9">
    <source>
        <dbReference type="PROSITE" id="PS52048"/>
    </source>
</evidence>
<evidence type="ECO:0000256" key="7">
    <source>
        <dbReference type="PROSITE-ProRule" id="PRU01393"/>
    </source>
</evidence>
<comment type="caution">
    <text evidence="10">The sequence shown here is derived from an EMBL/GenBank/DDBJ whole genome shotgun (WGS) entry which is preliminary data.</text>
</comment>
<dbReference type="PROSITE" id="PS52048">
    <property type="entry name" value="UCH_DOMAIN"/>
    <property type="match status" value="1"/>
</dbReference>
<comment type="similarity">
    <text evidence="2 7 8">Belongs to the peptidase C12 family.</text>
</comment>
<dbReference type="AlphaFoldDB" id="A0AAU9J0H7"/>
<evidence type="ECO:0000313" key="11">
    <source>
        <dbReference type="Proteomes" id="UP001162131"/>
    </source>
</evidence>
<evidence type="ECO:0000256" key="1">
    <source>
        <dbReference type="ARBA" id="ARBA00000707"/>
    </source>
</evidence>
<organism evidence="10 11">
    <name type="scientific">Blepharisma stoltei</name>
    <dbReference type="NCBI Taxonomy" id="1481888"/>
    <lineage>
        <taxon>Eukaryota</taxon>
        <taxon>Sar</taxon>
        <taxon>Alveolata</taxon>
        <taxon>Ciliophora</taxon>
        <taxon>Postciliodesmatophora</taxon>
        <taxon>Heterotrichea</taxon>
        <taxon>Heterotrichida</taxon>
        <taxon>Blepharismidae</taxon>
        <taxon>Blepharisma</taxon>
    </lineage>
</organism>
<keyword evidence="3 8" id="KW-0645">Protease</keyword>
<dbReference type="InterPro" id="IPR001578">
    <property type="entry name" value="Peptidase_C12_UCH"/>
</dbReference>
<dbReference type="EC" id="3.4.19.12" evidence="8"/>
<evidence type="ECO:0000256" key="5">
    <source>
        <dbReference type="ARBA" id="ARBA00022801"/>
    </source>
</evidence>
<name>A0AAU9J0H7_9CILI</name>
<dbReference type="PANTHER" id="PTHR10589:SF17">
    <property type="entry name" value="UBIQUITIN CARBOXYL-TERMINAL HYDROLASE"/>
    <property type="match status" value="1"/>
</dbReference>
<dbReference type="GO" id="GO:0016579">
    <property type="term" value="P:protein deubiquitination"/>
    <property type="evidence" value="ECO:0007669"/>
    <property type="project" value="TreeGrafter"/>
</dbReference>
<reference evidence="10" key="1">
    <citation type="submission" date="2021-09" db="EMBL/GenBank/DDBJ databases">
        <authorList>
            <consortium name="AG Swart"/>
            <person name="Singh M."/>
            <person name="Singh A."/>
            <person name="Seah K."/>
            <person name="Emmerich C."/>
        </authorList>
    </citation>
    <scope>NUCLEOTIDE SEQUENCE</scope>
    <source>
        <strain evidence="10">ATCC30299</strain>
    </source>
</reference>
<evidence type="ECO:0000313" key="10">
    <source>
        <dbReference type="EMBL" id="CAG9319776.1"/>
    </source>
</evidence>
<evidence type="ECO:0000256" key="4">
    <source>
        <dbReference type="ARBA" id="ARBA00022786"/>
    </source>
</evidence>
<dbReference type="Pfam" id="PF01088">
    <property type="entry name" value="Peptidase_C12"/>
    <property type="match status" value="1"/>
</dbReference>
<evidence type="ECO:0000256" key="8">
    <source>
        <dbReference type="RuleBase" id="RU361215"/>
    </source>
</evidence>
<dbReference type="InterPro" id="IPR038765">
    <property type="entry name" value="Papain-like_cys_pep_sf"/>
</dbReference>
<accession>A0AAU9J0H7</accession>
<dbReference type="GO" id="GO:0005737">
    <property type="term" value="C:cytoplasm"/>
    <property type="evidence" value="ECO:0007669"/>
    <property type="project" value="TreeGrafter"/>
</dbReference>